<dbReference type="Proteomes" id="UP000008075">
    <property type="component" value="Chromosome"/>
</dbReference>
<dbReference type="AlphaFoldDB" id="D3VE47"/>
<name>D3VE47_XENNA</name>
<evidence type="ECO:0000313" key="1">
    <source>
        <dbReference type="EMBL" id="CBJ92298.1"/>
    </source>
</evidence>
<keyword evidence="2" id="KW-1185">Reference proteome</keyword>
<sequence length="192" mass="21771">MGDRHNDKSIHSNMVFKASNQAKSGTCGFGYVVGVWANANPDNLHYEWAVWLSETGRSWSNKDVKIYWAYDKLVTDNNIGKSAYAIILAAQASGQEVIFQGETAEASIFVATSANRDWAIEWGVYFQDGDEEEFYIYDIRPTSNFYSVILTFQALYARTGNRQYLSLINTGRIFGAWRYSCYTNLWCPGVSL</sequence>
<dbReference type="HOGENOM" id="CLU_1414684_0_0_6"/>
<proteinExistence type="predicted"/>
<dbReference type="Gene3D" id="3.90.210.10">
    <property type="entry name" value="Heat-Labile Enterotoxin, subunit A"/>
    <property type="match status" value="1"/>
</dbReference>
<accession>D3VE47</accession>
<evidence type="ECO:0000313" key="2">
    <source>
        <dbReference type="Proteomes" id="UP000008075"/>
    </source>
</evidence>
<organism evidence="1 2">
    <name type="scientific">Xenorhabdus nematophila (strain ATCC 19061 / DSM 3370 / CCUG 14189 / LMG 1036 / NCIMB 9965 / AN6)</name>
    <dbReference type="NCBI Taxonomy" id="406817"/>
    <lineage>
        <taxon>Bacteria</taxon>
        <taxon>Pseudomonadati</taxon>
        <taxon>Pseudomonadota</taxon>
        <taxon>Gammaproteobacteria</taxon>
        <taxon>Enterobacterales</taxon>
        <taxon>Morganellaceae</taxon>
        <taxon>Xenorhabdus</taxon>
    </lineage>
</organism>
<dbReference type="EMBL" id="FN667742">
    <property type="protein sequence ID" value="CBJ92298.1"/>
    <property type="molecule type" value="Genomic_DNA"/>
</dbReference>
<dbReference type="KEGG" id="xne:XNC1_4276"/>
<dbReference type="SUPFAM" id="SSF56399">
    <property type="entry name" value="ADP-ribosylation"/>
    <property type="match status" value="1"/>
</dbReference>
<protein>
    <submittedName>
        <fullName evidence="1">Uncharacterized protein</fullName>
    </submittedName>
</protein>
<gene>
    <name evidence="1" type="ordered locus">XNC1_4276</name>
</gene>
<reference evidence="1 2" key="1">
    <citation type="journal article" date="2011" name="PLoS ONE">
        <title>The entomopathogenic bacterial endosymbionts xenorhabdus and photorhabdus: convergent lifestyles from divergent genomes.</title>
        <authorList>
            <person name="Chaston J.M."/>
            <person name="Suen G."/>
            <person name="Tucker S.L."/>
            <person name="Andersen A.W."/>
            <person name="Bhasin A."/>
            <person name="Bode E."/>
            <person name="Bode H.B."/>
            <person name="Brachmann A.O."/>
            <person name="Cowles C.E."/>
            <person name="Cowles K.N."/>
            <person name="Darby C."/>
            <person name="de Leon L."/>
            <person name="Drace K."/>
            <person name="Du Z."/>
            <person name="Givaudan A."/>
            <person name="Herbert Tran E.E."/>
            <person name="Jewell K.A."/>
            <person name="Knack J.J."/>
            <person name="Krasomil-Osterfeld K.C."/>
            <person name="Kukor R."/>
            <person name="Lanois A."/>
            <person name="Latreille P."/>
            <person name="Leimgruber N.K."/>
            <person name="Lipke C.M."/>
            <person name="Liu R."/>
            <person name="Lu X."/>
            <person name="Martens E.C."/>
            <person name="Marri P.R."/>
            <person name="Medigue C."/>
            <person name="Menard M.L."/>
            <person name="Miller N.M."/>
            <person name="Morales-Soto N."/>
            <person name="Norton S."/>
            <person name="Ogier J.C."/>
            <person name="Orchard S.S."/>
            <person name="Park D."/>
            <person name="Park Y."/>
            <person name="Qurollo B.A."/>
            <person name="Sugar D.R."/>
            <person name="Richards G.R."/>
            <person name="Rouy Z."/>
            <person name="Slominski B."/>
            <person name="Slominski K."/>
            <person name="Snyder H."/>
            <person name="Tjaden B.C."/>
            <person name="van der Hoeven R."/>
            <person name="Welch R.D."/>
            <person name="Wheeler C."/>
            <person name="Xiang B."/>
            <person name="Barbazuk B."/>
            <person name="Gaudriault S."/>
            <person name="Goodner B."/>
            <person name="Slater S.C."/>
            <person name="Forst S."/>
            <person name="Goldman B.S."/>
            <person name="Goodrich-Blair H."/>
        </authorList>
    </citation>
    <scope>NUCLEOTIDE SEQUENCE [LARGE SCALE GENOMIC DNA]</scope>
    <source>
        <strain evidence="2">ATCC 19061 / DSM 3370 / CCUG 14189 / LMG 1036 / NCIMB 9965 / AN6</strain>
    </source>
</reference>
<dbReference type="STRING" id="406817.XNC1_4276"/>